<dbReference type="InterPro" id="IPR019425">
    <property type="entry name" value="7TM_GPCR_serpentine_rcpt_Srt"/>
</dbReference>
<keyword evidence="1" id="KW-1133">Transmembrane helix</keyword>
<dbReference type="WBParaSite" id="Pan_g7732.t1">
    <property type="protein sequence ID" value="Pan_g7732.t1"/>
    <property type="gene ID" value="Pan_g7732"/>
</dbReference>
<reference evidence="2" key="1">
    <citation type="journal article" date="2013" name="Genetics">
        <title>The draft genome and transcriptome of Panagrellus redivivus are shaped by the harsh demands of a free-living lifestyle.</title>
        <authorList>
            <person name="Srinivasan J."/>
            <person name="Dillman A.R."/>
            <person name="Macchietto M.G."/>
            <person name="Heikkinen L."/>
            <person name="Lakso M."/>
            <person name="Fracchia K.M."/>
            <person name="Antoshechkin I."/>
            <person name="Mortazavi A."/>
            <person name="Wong G."/>
            <person name="Sternberg P.W."/>
        </authorList>
    </citation>
    <scope>NUCLEOTIDE SEQUENCE [LARGE SCALE GENOMIC DNA]</scope>
    <source>
        <strain evidence="2">MT8872</strain>
    </source>
</reference>
<feature type="transmembrane region" description="Helical" evidence="1">
    <location>
        <begin position="89"/>
        <end position="111"/>
    </location>
</feature>
<dbReference type="PANTHER" id="PTHR23021">
    <property type="entry name" value="SERPENTINE RECEPTOR, CLASS T"/>
    <property type="match status" value="1"/>
</dbReference>
<keyword evidence="1" id="KW-0812">Transmembrane</keyword>
<feature type="transmembrane region" description="Helical" evidence="1">
    <location>
        <begin position="219"/>
        <end position="237"/>
    </location>
</feature>
<feature type="transmembrane region" description="Helical" evidence="1">
    <location>
        <begin position="57"/>
        <end position="77"/>
    </location>
</feature>
<feature type="transmembrane region" description="Helical" evidence="1">
    <location>
        <begin position="179"/>
        <end position="198"/>
    </location>
</feature>
<feature type="transmembrane region" description="Helical" evidence="1">
    <location>
        <begin position="257"/>
        <end position="280"/>
    </location>
</feature>
<dbReference type="Proteomes" id="UP000492821">
    <property type="component" value="Unassembled WGS sequence"/>
</dbReference>
<sequence length="301" mass="35298">MVTSLLNDGVNDTLCGVITTFFATLFLTMNIIILHLLNTRKTQFNAPVYHQLFHMGINDCMQLSIHTIGGFCILLQYDLPDTLNKVFGAIINCAWFSWIAFSYSLSFNRFLAFCYPRYYDTFFSKRNTRYQIAACWTAMLFTLVIYLSPFCTMQFYRLTFEWQYNKSTPWHSILHESELYWACLMMPLSFINYGFIVIRMKSMNKASNIRRRGKQEIRVCIQAACLCIYTTFVQLHWHFQEYYMPTSRYSNLSANSMWVFNCGMNPILCLTVNLSIKNAFLDLIHVKKQKTCITVTIAPYS</sequence>
<dbReference type="AlphaFoldDB" id="A0A7E4W5U9"/>
<dbReference type="Gene3D" id="1.20.1070.10">
    <property type="entry name" value="Rhodopsin 7-helix transmembrane proteins"/>
    <property type="match status" value="1"/>
</dbReference>
<feature type="transmembrane region" description="Helical" evidence="1">
    <location>
        <begin position="16"/>
        <end position="37"/>
    </location>
</feature>
<feature type="transmembrane region" description="Helical" evidence="1">
    <location>
        <begin position="132"/>
        <end position="156"/>
    </location>
</feature>
<reference evidence="3" key="2">
    <citation type="submission" date="2020-10" db="UniProtKB">
        <authorList>
            <consortium name="WormBaseParasite"/>
        </authorList>
    </citation>
    <scope>IDENTIFICATION</scope>
</reference>
<dbReference type="SUPFAM" id="SSF81321">
    <property type="entry name" value="Family A G protein-coupled receptor-like"/>
    <property type="match status" value="1"/>
</dbReference>
<keyword evidence="2" id="KW-1185">Reference proteome</keyword>
<dbReference type="CDD" id="cd00637">
    <property type="entry name" value="7tm_classA_rhodopsin-like"/>
    <property type="match status" value="1"/>
</dbReference>
<evidence type="ECO:0000313" key="3">
    <source>
        <dbReference type="WBParaSite" id="Pan_g7732.t1"/>
    </source>
</evidence>
<proteinExistence type="predicted"/>
<evidence type="ECO:0000256" key="1">
    <source>
        <dbReference type="SAM" id="Phobius"/>
    </source>
</evidence>
<name>A0A7E4W5U9_PANRE</name>
<protein>
    <submittedName>
        <fullName evidence="3">G_PROTEIN_RECEP_F1_2 domain-containing protein</fullName>
    </submittedName>
</protein>
<evidence type="ECO:0000313" key="2">
    <source>
        <dbReference type="Proteomes" id="UP000492821"/>
    </source>
</evidence>
<organism evidence="2 3">
    <name type="scientific">Panagrellus redivivus</name>
    <name type="common">Microworm</name>
    <dbReference type="NCBI Taxonomy" id="6233"/>
    <lineage>
        <taxon>Eukaryota</taxon>
        <taxon>Metazoa</taxon>
        <taxon>Ecdysozoa</taxon>
        <taxon>Nematoda</taxon>
        <taxon>Chromadorea</taxon>
        <taxon>Rhabditida</taxon>
        <taxon>Tylenchina</taxon>
        <taxon>Panagrolaimomorpha</taxon>
        <taxon>Panagrolaimoidea</taxon>
        <taxon>Panagrolaimidae</taxon>
        <taxon>Panagrellus</taxon>
    </lineage>
</organism>
<accession>A0A7E4W5U9</accession>
<dbReference type="Pfam" id="PF10321">
    <property type="entry name" value="7TM_GPCR_Srt"/>
    <property type="match status" value="1"/>
</dbReference>
<keyword evidence="1" id="KW-0472">Membrane</keyword>